<keyword evidence="1" id="KW-0808">Transferase</keyword>
<name>A0ABT7UCJ1_9FIRM</name>
<evidence type="ECO:0000313" key="7">
    <source>
        <dbReference type="EMBL" id="MDM8157317.1"/>
    </source>
</evidence>
<dbReference type="Gene3D" id="3.40.50.510">
    <property type="entry name" value="Phosphotransferase system, mannose-type IIA component"/>
    <property type="match status" value="1"/>
</dbReference>
<feature type="domain" description="PRD" evidence="6">
    <location>
        <begin position="468"/>
        <end position="574"/>
    </location>
</feature>
<evidence type="ECO:0000259" key="5">
    <source>
        <dbReference type="PROSITE" id="PS51096"/>
    </source>
</evidence>
<dbReference type="PROSITE" id="PS50045">
    <property type="entry name" value="SIGMA54_INTERACT_4"/>
    <property type="match status" value="1"/>
</dbReference>
<dbReference type="Pfam" id="PF00158">
    <property type="entry name" value="Sigma54_activat"/>
    <property type="match status" value="1"/>
</dbReference>
<dbReference type="InterPro" id="IPR011608">
    <property type="entry name" value="PRD"/>
</dbReference>
<proteinExistence type="predicted"/>
<dbReference type="InterPro" id="IPR002078">
    <property type="entry name" value="Sigma_54_int"/>
</dbReference>
<evidence type="ECO:0000313" key="8">
    <source>
        <dbReference type="Proteomes" id="UP001529340"/>
    </source>
</evidence>
<dbReference type="Proteomes" id="UP001529340">
    <property type="component" value="Unassembled WGS sequence"/>
</dbReference>
<dbReference type="Pfam" id="PF00874">
    <property type="entry name" value="PRD"/>
    <property type="match status" value="1"/>
</dbReference>
<dbReference type="RefSeq" id="WP_289607778.1">
    <property type="nucleotide sequence ID" value="NZ_JAUDCG010000025.1"/>
</dbReference>
<evidence type="ECO:0000256" key="3">
    <source>
        <dbReference type="ARBA" id="ARBA00022840"/>
    </source>
</evidence>
<gene>
    <name evidence="7" type="ORF">QUV96_06675</name>
</gene>
<dbReference type="SUPFAM" id="SSF63520">
    <property type="entry name" value="PTS-regulatory domain, PRD"/>
    <property type="match status" value="2"/>
</dbReference>
<sequence>MKTRMEKVGRYLKEWTREWLENGFQGENGVDALNCALDLDLDRANVSKELNRLWKEGKAIKLQGKPVYYLDYDEVAQRYPRHYIPSIIAKDERITDFIRSEMGRGSHFSKQPEDESLDAMIGARGSLSEVILNAKSAVAYPPYGIDCLIIGNTGVGKTLLAHRMHNYARAVRNGQEVPFMTLYCQNYQEDPALFQEALFGSKRRGSIQYAPSIFATCRNGIIVLEQIERLPYSCQNQLGNILSQKRVHTAYQKEDLPLQTMIIATTCLPAEDARIQTLAQLLPVHLCMQDIDRRGIYEKMELIMDLFAQEARHIQTTIRVHKDIIAWFAGRQYVNNVVQMRNEIQISCSKAYLETANPRQKAVYVSYQSLSLAMRSQSEDMLDLNATILSLLSCIPNDYLQFDPDGTSSAMTVFRHAPEMFTEHRMRQFVDEFNINVNDLDDIDDYVRENISVLKDCPAPQLEAIRQNINPYVYQVTMQQLSQRRSFAGLRANVQLLYGILLHMTNYLSRIEHGGEQSTDAQVSVTREIYHEEYLCAREVYQTFGSIYDFSPSQREIDFLASYLAISNQWIDHVNVAILLICHGERVASEMAQIARRMVAGTYYLDVIDFSASMQLNDLLELACLKVTELNQGAGVLIACDMEPLTTVGAYVHRQTRIPTRTVSAISLPEFVRIVEQSTSPLNDLDMVCAQQPQQPQTHADQKKPSAFIEQIKERVIAKTVSFIDVEKAVRILTTCLQNTLQELEIDYSDVLAIKYLCHCSNMLERVIRNESWDYPKINLFMQQHSYLLHVVEHGLEFAADAFGVKIPLTELVYVAQIFLPEE</sequence>
<evidence type="ECO:0000259" key="4">
    <source>
        <dbReference type="PROSITE" id="PS50045"/>
    </source>
</evidence>
<comment type="caution">
    <text evidence="7">The sequence shown here is derived from an EMBL/GenBank/DDBJ whole genome shotgun (WGS) entry which is preliminary data.</text>
</comment>
<feature type="domain" description="Sigma-54 factor interaction" evidence="4">
    <location>
        <begin position="120"/>
        <end position="349"/>
    </location>
</feature>
<dbReference type="InterPro" id="IPR036634">
    <property type="entry name" value="PRD_sf"/>
</dbReference>
<dbReference type="PANTHER" id="PTHR32071">
    <property type="entry name" value="TRANSCRIPTIONAL REGULATORY PROTEIN"/>
    <property type="match status" value="1"/>
</dbReference>
<dbReference type="InterPro" id="IPR036662">
    <property type="entry name" value="PTS_EIIA_man-typ_sf"/>
</dbReference>
<protein>
    <submittedName>
        <fullName evidence="7">Sigma 54-interacting transcriptional regulator</fullName>
    </submittedName>
</protein>
<dbReference type="EMBL" id="JAUDCG010000025">
    <property type="protein sequence ID" value="MDM8157317.1"/>
    <property type="molecule type" value="Genomic_DNA"/>
</dbReference>
<dbReference type="InterPro" id="IPR004701">
    <property type="entry name" value="PTS_EIIA_man-typ"/>
</dbReference>
<dbReference type="Gene3D" id="1.10.1790.10">
    <property type="entry name" value="PRD domain"/>
    <property type="match status" value="2"/>
</dbReference>
<feature type="domain" description="PRD" evidence="6">
    <location>
        <begin position="724"/>
        <end position="823"/>
    </location>
</feature>
<reference evidence="7 8" key="2">
    <citation type="submission" date="2023-06" db="EMBL/GenBank/DDBJ databases">
        <title>Identification and characterization of horizontal gene transfer across gut microbiota members of farm animals based on homology search.</title>
        <authorList>
            <person name="Schwarzerova J."/>
            <person name="Nykrynova M."/>
            <person name="Jureckova K."/>
            <person name="Cejkova D."/>
            <person name="Rychlik I."/>
        </authorList>
    </citation>
    <scope>NUCLEOTIDE SEQUENCE [LARGE SCALE GENOMIC DNA]</scope>
    <source>
        <strain evidence="7 8">ET39</strain>
    </source>
</reference>
<dbReference type="InterPro" id="IPR027417">
    <property type="entry name" value="P-loop_NTPase"/>
</dbReference>
<evidence type="ECO:0000256" key="1">
    <source>
        <dbReference type="ARBA" id="ARBA00022679"/>
    </source>
</evidence>
<dbReference type="SUPFAM" id="SSF52540">
    <property type="entry name" value="P-loop containing nucleoside triphosphate hydrolases"/>
    <property type="match status" value="1"/>
</dbReference>
<reference evidence="8" key="1">
    <citation type="submission" date="2023-06" db="EMBL/GenBank/DDBJ databases">
        <title>Identification and characterization of horizontal gene transfer across gut microbiota members of farm animals based on homology search.</title>
        <authorList>
            <person name="Zeman M."/>
            <person name="Kubasova T."/>
            <person name="Jahodarova E."/>
            <person name="Nykrynova M."/>
            <person name="Rychlik I."/>
        </authorList>
    </citation>
    <scope>NUCLEOTIDE SEQUENCE [LARGE SCALE GENOMIC DNA]</scope>
    <source>
        <strain evidence="8">ET39</strain>
    </source>
</reference>
<dbReference type="CDD" id="cd00009">
    <property type="entry name" value="AAA"/>
    <property type="match status" value="1"/>
</dbReference>
<keyword evidence="3" id="KW-0067">ATP-binding</keyword>
<evidence type="ECO:0000259" key="6">
    <source>
        <dbReference type="PROSITE" id="PS51372"/>
    </source>
</evidence>
<dbReference type="PROSITE" id="PS51372">
    <property type="entry name" value="PRD_2"/>
    <property type="match status" value="2"/>
</dbReference>
<keyword evidence="2" id="KW-0547">Nucleotide-binding</keyword>
<keyword evidence="8" id="KW-1185">Reference proteome</keyword>
<feature type="domain" description="PTS EIIA type-4" evidence="5">
    <location>
        <begin position="575"/>
        <end position="716"/>
    </location>
</feature>
<organism evidence="7 8">
    <name type="scientific">Amedibacillus dolichus</name>
    <dbReference type="NCBI Taxonomy" id="31971"/>
    <lineage>
        <taxon>Bacteria</taxon>
        <taxon>Bacillati</taxon>
        <taxon>Bacillota</taxon>
        <taxon>Erysipelotrichia</taxon>
        <taxon>Erysipelotrichales</taxon>
        <taxon>Erysipelotrichaceae</taxon>
        <taxon>Amedibacillus</taxon>
    </lineage>
</organism>
<dbReference type="Pfam" id="PF03610">
    <property type="entry name" value="EIIA-man"/>
    <property type="match status" value="1"/>
</dbReference>
<dbReference type="PROSITE" id="PS51096">
    <property type="entry name" value="PTS_EIIA_TYPE_4"/>
    <property type="match status" value="1"/>
</dbReference>
<dbReference type="Gene3D" id="3.40.50.300">
    <property type="entry name" value="P-loop containing nucleotide triphosphate hydrolases"/>
    <property type="match status" value="1"/>
</dbReference>
<dbReference type="PANTHER" id="PTHR32071:SF38">
    <property type="entry name" value="PSP OPERON TRANSCRIPTIONAL ACTIVATOR"/>
    <property type="match status" value="1"/>
</dbReference>
<evidence type="ECO:0000256" key="2">
    <source>
        <dbReference type="ARBA" id="ARBA00022741"/>
    </source>
</evidence>
<dbReference type="SUPFAM" id="SSF53062">
    <property type="entry name" value="PTS system fructose IIA component-like"/>
    <property type="match status" value="1"/>
</dbReference>
<accession>A0ABT7UCJ1</accession>
<reference evidence="7 8" key="3">
    <citation type="submission" date="2023-06" db="EMBL/GenBank/DDBJ databases">
        <authorList>
            <person name="Zeman M."/>
            <person name="Kubasova T."/>
            <person name="Jahodarova E."/>
            <person name="Nykrynova M."/>
            <person name="Rychlik I."/>
        </authorList>
    </citation>
    <scope>NUCLEOTIDE SEQUENCE [LARGE SCALE GENOMIC DNA]</scope>
    <source>
        <strain evidence="7 8">ET39</strain>
    </source>
</reference>